<gene>
    <name evidence="2" type="ORF">UA45_10380</name>
</gene>
<proteinExistence type="predicted"/>
<protein>
    <submittedName>
        <fullName evidence="2">Uncharacterized protein</fullName>
    </submittedName>
</protein>
<comment type="caution">
    <text evidence="2">The sequence shown here is derived from an EMBL/GenBank/DDBJ whole genome shotgun (WGS) entry which is preliminary data.</text>
</comment>
<dbReference type="Proteomes" id="UP000032582">
    <property type="component" value="Unassembled WGS sequence"/>
</dbReference>
<dbReference type="PATRIC" id="fig|582.24.peg.3267"/>
<evidence type="ECO:0000313" key="2">
    <source>
        <dbReference type="EMBL" id="KJF77812.1"/>
    </source>
</evidence>
<keyword evidence="1" id="KW-0472">Membrane</keyword>
<feature type="transmembrane region" description="Helical" evidence="1">
    <location>
        <begin position="6"/>
        <end position="29"/>
    </location>
</feature>
<keyword evidence="1" id="KW-1133">Transmembrane helix</keyword>
<reference evidence="2 3" key="1">
    <citation type="submission" date="2015-02" db="EMBL/GenBank/DDBJ databases">
        <title>Whole genome shotgun sequencing of cultured foodborne pathogen.</title>
        <authorList>
            <person name="Timme R."/>
            <person name="Allard M.W."/>
            <person name="Strain E."/>
            <person name="Evans P.S."/>
            <person name="Brown E."/>
        </authorList>
    </citation>
    <scope>NUCLEOTIDE SEQUENCE [LARGE SCALE GENOMIC DNA]</scope>
    <source>
        <strain evidence="2 3">GCSL-TSO-24</strain>
    </source>
</reference>
<evidence type="ECO:0000313" key="3">
    <source>
        <dbReference type="Proteomes" id="UP000032582"/>
    </source>
</evidence>
<keyword evidence="1" id="KW-0812">Transmembrane</keyword>
<evidence type="ECO:0000256" key="1">
    <source>
        <dbReference type="SAM" id="Phobius"/>
    </source>
</evidence>
<dbReference type="AlphaFoldDB" id="A0A0D8L7G2"/>
<accession>A0A0D8L7G2</accession>
<dbReference type="EMBL" id="JZSH01000104">
    <property type="protein sequence ID" value="KJF77812.1"/>
    <property type="molecule type" value="Genomic_DNA"/>
</dbReference>
<organism evidence="2 3">
    <name type="scientific">Morganella morganii</name>
    <name type="common">Proteus morganii</name>
    <dbReference type="NCBI Taxonomy" id="582"/>
    <lineage>
        <taxon>Bacteria</taxon>
        <taxon>Pseudomonadati</taxon>
        <taxon>Pseudomonadota</taxon>
        <taxon>Gammaproteobacteria</taxon>
        <taxon>Enterobacterales</taxon>
        <taxon>Morganellaceae</taxon>
        <taxon>Morganella</taxon>
    </lineage>
</organism>
<sequence length="80" mass="9171">MLNYCAIILSDITVTVFSVAHFATIAAVIRLLPDIQQNYHVLKSNCASVTDTDRKSAHRRKGPYTLRFFQRHTGKNFIFQ</sequence>
<name>A0A0D8L7G2_MORMO</name>